<dbReference type="SUPFAM" id="SSF56112">
    <property type="entry name" value="Protein kinase-like (PK-like)"/>
    <property type="match status" value="1"/>
</dbReference>
<dbReference type="Proteomes" id="UP000054166">
    <property type="component" value="Unassembled WGS sequence"/>
</dbReference>
<feature type="domain" description="Protein kinase" evidence="1">
    <location>
        <begin position="1"/>
        <end position="71"/>
    </location>
</feature>
<dbReference type="PROSITE" id="PS50011">
    <property type="entry name" value="PROTEIN_KINASE_DOM"/>
    <property type="match status" value="1"/>
</dbReference>
<dbReference type="Gene3D" id="1.10.510.10">
    <property type="entry name" value="Transferase(Phosphotransferase) domain 1"/>
    <property type="match status" value="1"/>
</dbReference>
<protein>
    <recommendedName>
        <fullName evidence="1">Protein kinase domain-containing protein</fullName>
    </recommendedName>
</protein>
<dbReference type="InterPro" id="IPR000719">
    <property type="entry name" value="Prot_kinase_dom"/>
</dbReference>
<keyword evidence="3" id="KW-1185">Reference proteome</keyword>
<evidence type="ECO:0000259" key="1">
    <source>
        <dbReference type="PROSITE" id="PS50011"/>
    </source>
</evidence>
<proteinExistence type="predicted"/>
<reference evidence="3" key="2">
    <citation type="submission" date="2015-01" db="EMBL/GenBank/DDBJ databases">
        <title>Evolutionary Origins and Diversification of the Mycorrhizal Mutualists.</title>
        <authorList>
            <consortium name="DOE Joint Genome Institute"/>
            <consortium name="Mycorrhizal Genomics Consortium"/>
            <person name="Kohler A."/>
            <person name="Kuo A."/>
            <person name="Nagy L.G."/>
            <person name="Floudas D."/>
            <person name="Copeland A."/>
            <person name="Barry K.W."/>
            <person name="Cichocki N."/>
            <person name="Veneault-Fourrey C."/>
            <person name="LaButti K."/>
            <person name="Lindquist E.A."/>
            <person name="Lipzen A."/>
            <person name="Lundell T."/>
            <person name="Morin E."/>
            <person name="Murat C."/>
            <person name="Riley R."/>
            <person name="Ohm R."/>
            <person name="Sun H."/>
            <person name="Tunlid A."/>
            <person name="Henrissat B."/>
            <person name="Grigoriev I.V."/>
            <person name="Hibbett D.S."/>
            <person name="Martin F."/>
        </authorList>
    </citation>
    <scope>NUCLEOTIDE SEQUENCE [LARGE SCALE GENOMIC DNA]</scope>
    <source>
        <strain evidence="3">F 1598</strain>
    </source>
</reference>
<gene>
    <name evidence="2" type="ORF">PILCRDRAFT_9612</name>
</gene>
<dbReference type="EMBL" id="KN833004">
    <property type="protein sequence ID" value="KIM80432.1"/>
    <property type="molecule type" value="Genomic_DNA"/>
</dbReference>
<dbReference type="AlphaFoldDB" id="A0A0C3BSU8"/>
<dbReference type="GO" id="GO:0005524">
    <property type="term" value="F:ATP binding"/>
    <property type="evidence" value="ECO:0007669"/>
    <property type="project" value="InterPro"/>
</dbReference>
<name>A0A0C3BSU8_PILCF</name>
<dbReference type="HOGENOM" id="CLU_2740932_0_0_1"/>
<organism evidence="2 3">
    <name type="scientific">Piloderma croceum (strain F 1598)</name>
    <dbReference type="NCBI Taxonomy" id="765440"/>
    <lineage>
        <taxon>Eukaryota</taxon>
        <taxon>Fungi</taxon>
        <taxon>Dikarya</taxon>
        <taxon>Basidiomycota</taxon>
        <taxon>Agaricomycotina</taxon>
        <taxon>Agaricomycetes</taxon>
        <taxon>Agaricomycetidae</taxon>
        <taxon>Atheliales</taxon>
        <taxon>Atheliaceae</taxon>
        <taxon>Piloderma</taxon>
    </lineage>
</organism>
<dbReference type="GO" id="GO:0004672">
    <property type="term" value="F:protein kinase activity"/>
    <property type="evidence" value="ECO:0007669"/>
    <property type="project" value="InterPro"/>
</dbReference>
<sequence>MTFGVFPYMATYFTHLLLQRFEFLHRNLVAHRDVGAENILINFAEGWLGALVEHGVAEAITPGIPKSKDHL</sequence>
<evidence type="ECO:0000313" key="3">
    <source>
        <dbReference type="Proteomes" id="UP000054166"/>
    </source>
</evidence>
<evidence type="ECO:0000313" key="2">
    <source>
        <dbReference type="EMBL" id="KIM80432.1"/>
    </source>
</evidence>
<dbReference type="InterPro" id="IPR011009">
    <property type="entry name" value="Kinase-like_dom_sf"/>
</dbReference>
<dbReference type="InParanoid" id="A0A0C3BSU8"/>
<reference evidence="2 3" key="1">
    <citation type="submission" date="2014-04" db="EMBL/GenBank/DDBJ databases">
        <authorList>
            <consortium name="DOE Joint Genome Institute"/>
            <person name="Kuo A."/>
            <person name="Tarkka M."/>
            <person name="Buscot F."/>
            <person name="Kohler A."/>
            <person name="Nagy L.G."/>
            <person name="Floudas D."/>
            <person name="Copeland A."/>
            <person name="Barry K.W."/>
            <person name="Cichocki N."/>
            <person name="Veneault-Fourrey C."/>
            <person name="LaButti K."/>
            <person name="Lindquist E.A."/>
            <person name="Lipzen A."/>
            <person name="Lundell T."/>
            <person name="Morin E."/>
            <person name="Murat C."/>
            <person name="Sun H."/>
            <person name="Tunlid A."/>
            <person name="Henrissat B."/>
            <person name="Grigoriev I.V."/>
            <person name="Hibbett D.S."/>
            <person name="Martin F."/>
            <person name="Nordberg H.P."/>
            <person name="Cantor M.N."/>
            <person name="Hua S.X."/>
        </authorList>
    </citation>
    <scope>NUCLEOTIDE SEQUENCE [LARGE SCALE GENOMIC DNA]</scope>
    <source>
        <strain evidence="2 3">F 1598</strain>
    </source>
</reference>
<accession>A0A0C3BSU8</accession>